<proteinExistence type="predicted"/>
<keyword evidence="3" id="KW-1185">Reference proteome</keyword>
<evidence type="ECO:0000313" key="2">
    <source>
        <dbReference type="EMBL" id="OAF66133.1"/>
    </source>
</evidence>
<name>A0A177AXN4_9BILA</name>
<feature type="transmembrane region" description="Helical" evidence="1">
    <location>
        <begin position="86"/>
        <end position="109"/>
    </location>
</feature>
<organism evidence="2 3">
    <name type="scientific">Intoshia linei</name>
    <dbReference type="NCBI Taxonomy" id="1819745"/>
    <lineage>
        <taxon>Eukaryota</taxon>
        <taxon>Metazoa</taxon>
        <taxon>Spiralia</taxon>
        <taxon>Lophotrochozoa</taxon>
        <taxon>Mesozoa</taxon>
        <taxon>Orthonectida</taxon>
        <taxon>Rhopaluridae</taxon>
        <taxon>Intoshia</taxon>
    </lineage>
</organism>
<sequence>MLYNHCLSFARMSSLIRSILFIESFSLLTNSMIWIFIFIPTYKFTASYFSDLPNGIDKDLQTIFNEAVKNFKLEDVLNNLNQNPTVLLSVYIISFVSLYIVHTSIVLFIQDMIIKNVSDQMGLNLEIMKILKDQTISATQKYYIVSSMLLESQITLYRDKNLTQIEPLARTYPSMYNFKNDEEKKESVKKNEYLNVLYDWIGRILNSQYKYQFIGFIFLVIYIITKSFIFYIIMENKYLMEKVLLNFKSDEKYNTGIIIACGVFDLLHILIILIIGLIFSCKSKWKVRIKDKNYTQIINETEEDEIIIGIEESTEGSDEFKFTKTINRILNHFRKNDGFAALANIIDLTDQLSNLKVINELLKDTQIHPKASLFQIYDAIELKIDEENISFVFDDPVDKYFNFSKNIVKCNRLIKERNDIMENNIEMIKIYNVPIDKLKDSLNDTWNKSDDIKKKFPMKIKNDDKELRKKMTLMDTLFKKSDDEVKVTKNKNGKQSRNINTSIKHDEVTENMDGKHSSSINMTIKHDEVKENTTKQKGDEVRVKGEVKKEITKNKDGKQSINIQIKHNKIAEKSREDDKVVIKVINKKLNLHKNKLKKEIKKPKRSS</sequence>
<reference evidence="2 3" key="1">
    <citation type="submission" date="2016-04" db="EMBL/GenBank/DDBJ databases">
        <title>The genome of Intoshia linei affirms orthonectids as highly simplified spiralians.</title>
        <authorList>
            <person name="Mikhailov K.V."/>
            <person name="Slusarev G.S."/>
            <person name="Nikitin M.A."/>
            <person name="Logacheva M.D."/>
            <person name="Penin A."/>
            <person name="Aleoshin V."/>
            <person name="Panchin Y.V."/>
        </authorList>
    </citation>
    <scope>NUCLEOTIDE SEQUENCE [LARGE SCALE GENOMIC DNA]</scope>
    <source>
        <strain evidence="2">Intl2013</strain>
        <tissue evidence="2">Whole animal</tissue>
    </source>
</reference>
<feature type="transmembrane region" description="Helical" evidence="1">
    <location>
        <begin position="213"/>
        <end position="233"/>
    </location>
</feature>
<dbReference type="Proteomes" id="UP000078046">
    <property type="component" value="Unassembled WGS sequence"/>
</dbReference>
<dbReference type="AlphaFoldDB" id="A0A177AXN4"/>
<keyword evidence="1" id="KW-0812">Transmembrane</keyword>
<feature type="transmembrane region" description="Helical" evidence="1">
    <location>
        <begin position="253"/>
        <end position="279"/>
    </location>
</feature>
<evidence type="ECO:0000313" key="3">
    <source>
        <dbReference type="Proteomes" id="UP000078046"/>
    </source>
</evidence>
<keyword evidence="1" id="KW-0472">Membrane</keyword>
<accession>A0A177AXN4</accession>
<dbReference type="EMBL" id="LWCA01001026">
    <property type="protein sequence ID" value="OAF66133.1"/>
    <property type="molecule type" value="Genomic_DNA"/>
</dbReference>
<evidence type="ECO:0000256" key="1">
    <source>
        <dbReference type="SAM" id="Phobius"/>
    </source>
</evidence>
<gene>
    <name evidence="2" type="ORF">A3Q56_06161</name>
</gene>
<comment type="caution">
    <text evidence="2">The sequence shown here is derived from an EMBL/GenBank/DDBJ whole genome shotgun (WGS) entry which is preliminary data.</text>
</comment>
<feature type="transmembrane region" description="Helical" evidence="1">
    <location>
        <begin position="20"/>
        <end position="42"/>
    </location>
</feature>
<protein>
    <submittedName>
        <fullName evidence="2">Uncharacterized protein</fullName>
    </submittedName>
</protein>
<keyword evidence="1" id="KW-1133">Transmembrane helix</keyword>